<dbReference type="InterPro" id="IPR017907">
    <property type="entry name" value="Znf_RING_CS"/>
</dbReference>
<dbReference type="Gene3D" id="3.30.40.10">
    <property type="entry name" value="Zinc/RING finger domain, C3HC4 (zinc finger)"/>
    <property type="match status" value="1"/>
</dbReference>
<dbReference type="Proteomes" id="UP000663882">
    <property type="component" value="Unassembled WGS sequence"/>
</dbReference>
<dbReference type="GO" id="GO:0008270">
    <property type="term" value="F:zinc ion binding"/>
    <property type="evidence" value="ECO:0007669"/>
    <property type="project" value="UniProtKB-KW"/>
</dbReference>
<dbReference type="InterPro" id="IPR013083">
    <property type="entry name" value="Znf_RING/FYVE/PHD"/>
</dbReference>
<gene>
    <name evidence="4" type="ORF">RFH988_LOCUS33671</name>
</gene>
<dbReference type="EMBL" id="CAJNOO010004324">
    <property type="protein sequence ID" value="CAF1377506.1"/>
    <property type="molecule type" value="Genomic_DNA"/>
</dbReference>
<dbReference type="OrthoDB" id="5574452at2759"/>
<dbReference type="AlphaFoldDB" id="A0A815J4M1"/>
<evidence type="ECO:0000256" key="2">
    <source>
        <dbReference type="ARBA" id="ARBA00022771"/>
    </source>
</evidence>
<evidence type="ECO:0000256" key="1">
    <source>
        <dbReference type="ARBA" id="ARBA00022723"/>
    </source>
</evidence>
<organism evidence="4 5">
    <name type="scientific">Rotaria sordida</name>
    <dbReference type="NCBI Taxonomy" id="392033"/>
    <lineage>
        <taxon>Eukaryota</taxon>
        <taxon>Metazoa</taxon>
        <taxon>Spiralia</taxon>
        <taxon>Gnathifera</taxon>
        <taxon>Rotifera</taxon>
        <taxon>Eurotatoria</taxon>
        <taxon>Bdelloidea</taxon>
        <taxon>Philodinida</taxon>
        <taxon>Philodinidae</taxon>
        <taxon>Rotaria</taxon>
    </lineage>
</organism>
<protein>
    <recommendedName>
        <fullName evidence="6">RING-type domain-containing protein</fullName>
    </recommendedName>
</protein>
<evidence type="ECO:0000256" key="3">
    <source>
        <dbReference type="ARBA" id="ARBA00022833"/>
    </source>
</evidence>
<comment type="caution">
    <text evidence="4">The sequence shown here is derived from an EMBL/GenBank/DDBJ whole genome shotgun (WGS) entry which is preliminary data.</text>
</comment>
<feature type="non-terminal residue" evidence="4">
    <location>
        <position position="57"/>
    </location>
</feature>
<evidence type="ECO:0000313" key="4">
    <source>
        <dbReference type="EMBL" id="CAF1377506.1"/>
    </source>
</evidence>
<keyword evidence="2" id="KW-0863">Zinc-finger</keyword>
<evidence type="ECO:0000313" key="5">
    <source>
        <dbReference type="Proteomes" id="UP000663882"/>
    </source>
</evidence>
<name>A0A815J4M1_9BILA</name>
<keyword evidence="1" id="KW-0479">Metal-binding</keyword>
<dbReference type="PROSITE" id="PS00518">
    <property type="entry name" value="ZF_RING_1"/>
    <property type="match status" value="1"/>
</dbReference>
<dbReference type="SUPFAM" id="SSF57850">
    <property type="entry name" value="RING/U-box"/>
    <property type="match status" value="1"/>
</dbReference>
<proteinExistence type="predicted"/>
<accession>A0A815J4M1</accession>
<evidence type="ECO:0008006" key="6">
    <source>
        <dbReference type="Google" id="ProtNLM"/>
    </source>
</evidence>
<sequence length="57" mass="6706">MQLPECGHRYCQTCLDIEQETTIKCQRCQAETLKSDIIRGEMQDHYSTQQHQHALLN</sequence>
<keyword evidence="3" id="KW-0862">Zinc</keyword>
<reference evidence="4" key="1">
    <citation type="submission" date="2021-02" db="EMBL/GenBank/DDBJ databases">
        <authorList>
            <person name="Nowell W R."/>
        </authorList>
    </citation>
    <scope>NUCLEOTIDE SEQUENCE</scope>
</reference>